<dbReference type="InterPro" id="IPR018170">
    <property type="entry name" value="Aldo/ket_reductase_CS"/>
</dbReference>
<dbReference type="PIRSF" id="PIRSF000097">
    <property type="entry name" value="AKR"/>
    <property type="match status" value="1"/>
</dbReference>
<dbReference type="AlphaFoldDB" id="A0A316V0D1"/>
<evidence type="ECO:0000259" key="5">
    <source>
        <dbReference type="Pfam" id="PF00248"/>
    </source>
</evidence>
<gene>
    <name evidence="6" type="ORF">BDZ90DRAFT_229700</name>
</gene>
<feature type="active site" description="Proton donor" evidence="1">
    <location>
        <position position="51"/>
    </location>
</feature>
<organism evidence="6 7">
    <name type="scientific">Jaminaea rosea</name>
    <dbReference type="NCBI Taxonomy" id="1569628"/>
    <lineage>
        <taxon>Eukaryota</taxon>
        <taxon>Fungi</taxon>
        <taxon>Dikarya</taxon>
        <taxon>Basidiomycota</taxon>
        <taxon>Ustilaginomycotina</taxon>
        <taxon>Exobasidiomycetes</taxon>
        <taxon>Microstromatales</taxon>
        <taxon>Microstromatales incertae sedis</taxon>
        <taxon>Jaminaea</taxon>
    </lineage>
</organism>
<dbReference type="EMBL" id="KZ819662">
    <property type="protein sequence ID" value="PWN30694.1"/>
    <property type="molecule type" value="Genomic_DNA"/>
</dbReference>
<dbReference type="PROSITE" id="PS00062">
    <property type="entry name" value="ALDOKETO_REDUCTASE_2"/>
    <property type="match status" value="1"/>
</dbReference>
<dbReference type="PRINTS" id="PR00069">
    <property type="entry name" value="ALDKETRDTASE"/>
</dbReference>
<evidence type="ECO:0000313" key="6">
    <source>
        <dbReference type="EMBL" id="PWN30694.1"/>
    </source>
</evidence>
<keyword evidence="7" id="KW-1185">Reference proteome</keyword>
<dbReference type="Gene3D" id="3.20.20.100">
    <property type="entry name" value="NADP-dependent oxidoreductase domain"/>
    <property type="match status" value="1"/>
</dbReference>
<dbReference type="InterPro" id="IPR020471">
    <property type="entry name" value="AKR"/>
</dbReference>
<dbReference type="InterPro" id="IPR036812">
    <property type="entry name" value="NAD(P)_OxRdtase_dom_sf"/>
</dbReference>
<dbReference type="Proteomes" id="UP000245884">
    <property type="component" value="Unassembled WGS sequence"/>
</dbReference>
<feature type="site" description="Lowers pKa of active site Tyr" evidence="3">
    <location>
        <position position="76"/>
    </location>
</feature>
<evidence type="ECO:0000256" key="1">
    <source>
        <dbReference type="PIRSR" id="PIRSR000097-1"/>
    </source>
</evidence>
<dbReference type="STRING" id="1569628.A0A316V0D1"/>
<accession>A0A316V0D1</accession>
<feature type="domain" description="NADP-dependent oxidoreductase" evidence="5">
    <location>
        <begin position="18"/>
        <end position="287"/>
    </location>
</feature>
<reference evidence="6 7" key="1">
    <citation type="journal article" date="2018" name="Mol. Biol. Evol.">
        <title>Broad Genomic Sampling Reveals a Smut Pathogenic Ancestry of the Fungal Clade Ustilaginomycotina.</title>
        <authorList>
            <person name="Kijpornyongpan T."/>
            <person name="Mondo S.J."/>
            <person name="Barry K."/>
            <person name="Sandor L."/>
            <person name="Lee J."/>
            <person name="Lipzen A."/>
            <person name="Pangilinan J."/>
            <person name="LaButti K."/>
            <person name="Hainaut M."/>
            <person name="Henrissat B."/>
            <person name="Grigoriev I.V."/>
            <person name="Spatafora J.W."/>
            <person name="Aime M.C."/>
        </authorList>
    </citation>
    <scope>NUCLEOTIDE SEQUENCE [LARGE SCALE GENOMIC DNA]</scope>
    <source>
        <strain evidence="6 7">MCA 5214</strain>
    </source>
</reference>
<dbReference type="Pfam" id="PF00248">
    <property type="entry name" value="Aldo_ket_red"/>
    <property type="match status" value="1"/>
</dbReference>
<dbReference type="PANTHER" id="PTHR11732">
    <property type="entry name" value="ALDO/KETO REDUCTASE"/>
    <property type="match status" value="1"/>
</dbReference>
<protein>
    <submittedName>
        <fullName evidence="6">Putative aldehyde reductase i</fullName>
    </submittedName>
</protein>
<dbReference type="OrthoDB" id="416253at2759"/>
<sequence length="324" mass="36123">MSLPTHFTLNNGKKIPSVGLGTWQSPPGQVRDAVEAAIRAGYRHIDCAWGYQNEHEVGEGIKASGVPREEIFVTSKLFEFHHNPEHVRKAINHSLSRFGLEYLDLYLMHWPVALEPEVKGDDLPLAPKKKANGKPQVNKDLSDNVLPTWREMEKLVDEGLVKSIGISNFNIRRTRALLKECRIKPVTDQVELSFTCPQPDLIAWLKKNDIVPQAYSPLGSTGASHASLKEIDTLAKKHGVEGANILISWQVARGCNPLPKSVTASRIANNAKLVNLTKEEVDELEKAALSQQKKRVCDQSDDFDYDIFEENHPENNDAAQAKLG</sequence>
<feature type="region of interest" description="Disordered" evidence="4">
    <location>
        <begin position="305"/>
        <end position="324"/>
    </location>
</feature>
<name>A0A316V0D1_9BASI</name>
<dbReference type="InterPro" id="IPR023210">
    <property type="entry name" value="NADP_OxRdtase_dom"/>
</dbReference>
<proteinExistence type="predicted"/>
<evidence type="ECO:0000256" key="3">
    <source>
        <dbReference type="PIRSR" id="PIRSR000097-3"/>
    </source>
</evidence>
<dbReference type="CDD" id="cd19071">
    <property type="entry name" value="AKR_AKR1-5-like"/>
    <property type="match status" value="1"/>
</dbReference>
<dbReference type="FunFam" id="3.20.20.100:FF:000034">
    <property type="entry name" value="Chromosome 7, whole genome shotgun sequence"/>
    <property type="match status" value="1"/>
</dbReference>
<dbReference type="SUPFAM" id="SSF51430">
    <property type="entry name" value="NAD(P)-linked oxidoreductase"/>
    <property type="match status" value="1"/>
</dbReference>
<feature type="binding site" evidence="2">
    <location>
        <position position="109"/>
    </location>
    <ligand>
        <name>substrate</name>
    </ligand>
</feature>
<evidence type="ECO:0000313" key="7">
    <source>
        <dbReference type="Proteomes" id="UP000245884"/>
    </source>
</evidence>
<dbReference type="GO" id="GO:0016491">
    <property type="term" value="F:oxidoreductase activity"/>
    <property type="evidence" value="ECO:0007669"/>
    <property type="project" value="InterPro"/>
</dbReference>
<evidence type="ECO:0000256" key="2">
    <source>
        <dbReference type="PIRSR" id="PIRSR000097-2"/>
    </source>
</evidence>
<dbReference type="GeneID" id="37027003"/>
<dbReference type="PROSITE" id="PS00798">
    <property type="entry name" value="ALDOKETO_REDUCTASE_1"/>
    <property type="match status" value="1"/>
</dbReference>
<evidence type="ECO:0000256" key="4">
    <source>
        <dbReference type="SAM" id="MobiDB-lite"/>
    </source>
</evidence>
<dbReference type="RefSeq" id="XP_025365306.1">
    <property type="nucleotide sequence ID" value="XM_025505180.1"/>
</dbReference>